<dbReference type="AlphaFoldDB" id="A0AAE0KQY2"/>
<feature type="region of interest" description="Disordered" evidence="1">
    <location>
        <begin position="1"/>
        <end position="25"/>
    </location>
</feature>
<protein>
    <submittedName>
        <fullName evidence="2">Uncharacterized protein</fullName>
    </submittedName>
</protein>
<comment type="caution">
    <text evidence="2">The sequence shown here is derived from an EMBL/GenBank/DDBJ whole genome shotgun (WGS) entry which is preliminary data.</text>
</comment>
<evidence type="ECO:0000313" key="2">
    <source>
        <dbReference type="EMBL" id="KAK3257463.1"/>
    </source>
</evidence>
<sequence length="549" mass="59472">MEGSKPSGGAPREQPPRPRSAAPWLKQESAYAAPAALTESEVAFVARMEADSVRRINKAFEEPEDQVDRDPPFRYHLQPSLRKTPEVDVARAEVHLEVCRGSMSVHEFRLPKYIQRTSDFESELFSKLTGIAFTKNDADFLKRVRSDNPIPKNRWVPEPRVGSFEVHLRYWIRQRERVYEKHIRLFSKIKAKKWPNIEKIVTCVRNFLPIKFDLDPEYEPEELSASPSDPQEPGTSKGPFPRLATDMVHADHHERMGVDATSSPPECEAGPQVMQARGAIPEPGMGSRPDEDAIAAAMALAFSDSGTQNTTDGEGRPAGKVTTLIEEDNVLLRNSTSGTLVADAQAVQPSMQEAAPRSAVDCDAEQQSAQTQDLVAKSSKDAPGSGAADDVIAAAMALAFPGPAAPIQQADAAQPAANATSTGPSPSVEEQPSRAPTTAYGDESISHHAEPCESVGDSASSFQIHSAVASDAESEVEAEGSEHLNAPQEESGPRPPSIMDAVGKPVVIKNLEEIEPQEDDGSDYSSADSFVESLPDELDMDEYGDTPGK</sequence>
<dbReference type="Proteomes" id="UP001190700">
    <property type="component" value="Unassembled WGS sequence"/>
</dbReference>
<reference evidence="2 3" key="1">
    <citation type="journal article" date="2015" name="Genome Biol. Evol.">
        <title>Comparative Genomics of a Bacterivorous Green Alga Reveals Evolutionary Causalities and Consequences of Phago-Mixotrophic Mode of Nutrition.</title>
        <authorList>
            <person name="Burns J.A."/>
            <person name="Paasch A."/>
            <person name="Narechania A."/>
            <person name="Kim E."/>
        </authorList>
    </citation>
    <scope>NUCLEOTIDE SEQUENCE [LARGE SCALE GENOMIC DNA]</scope>
    <source>
        <strain evidence="2 3">PLY_AMNH</strain>
    </source>
</reference>
<proteinExistence type="predicted"/>
<name>A0AAE0KQY2_9CHLO</name>
<evidence type="ECO:0000256" key="1">
    <source>
        <dbReference type="SAM" id="MobiDB-lite"/>
    </source>
</evidence>
<evidence type="ECO:0000313" key="3">
    <source>
        <dbReference type="Proteomes" id="UP001190700"/>
    </source>
</evidence>
<feature type="region of interest" description="Disordered" evidence="1">
    <location>
        <begin position="219"/>
        <end position="243"/>
    </location>
</feature>
<feature type="region of interest" description="Disordered" evidence="1">
    <location>
        <begin position="407"/>
        <end position="549"/>
    </location>
</feature>
<keyword evidence="3" id="KW-1185">Reference proteome</keyword>
<feature type="region of interest" description="Disordered" evidence="1">
    <location>
        <begin position="344"/>
        <end position="386"/>
    </location>
</feature>
<gene>
    <name evidence="2" type="ORF">CYMTET_33447</name>
</gene>
<organism evidence="2 3">
    <name type="scientific">Cymbomonas tetramitiformis</name>
    <dbReference type="NCBI Taxonomy" id="36881"/>
    <lineage>
        <taxon>Eukaryota</taxon>
        <taxon>Viridiplantae</taxon>
        <taxon>Chlorophyta</taxon>
        <taxon>Pyramimonadophyceae</taxon>
        <taxon>Pyramimonadales</taxon>
        <taxon>Pyramimonadaceae</taxon>
        <taxon>Cymbomonas</taxon>
    </lineage>
</organism>
<feature type="compositionally biased region" description="Polar residues" evidence="1">
    <location>
        <begin position="420"/>
        <end position="436"/>
    </location>
</feature>
<feature type="compositionally biased region" description="Acidic residues" evidence="1">
    <location>
        <begin position="513"/>
        <end position="522"/>
    </location>
</feature>
<accession>A0AAE0KQY2</accession>
<feature type="compositionally biased region" description="Low complexity" evidence="1">
    <location>
        <begin position="407"/>
        <end position="419"/>
    </location>
</feature>
<feature type="compositionally biased region" description="Acidic residues" evidence="1">
    <location>
        <begin position="534"/>
        <end position="549"/>
    </location>
</feature>
<dbReference type="EMBL" id="LGRX02020470">
    <property type="protein sequence ID" value="KAK3257463.1"/>
    <property type="molecule type" value="Genomic_DNA"/>
</dbReference>